<dbReference type="Proteomes" id="UP000310158">
    <property type="component" value="Unassembled WGS sequence"/>
</dbReference>
<evidence type="ECO:0000313" key="2">
    <source>
        <dbReference type="EMBL" id="THH19415.1"/>
    </source>
</evidence>
<name>A0A4S4M3B3_9AGAM</name>
<proteinExistence type="predicted"/>
<feature type="compositionally biased region" description="Basic and acidic residues" evidence="1">
    <location>
        <begin position="54"/>
        <end position="69"/>
    </location>
</feature>
<protein>
    <submittedName>
        <fullName evidence="2">Uncharacterized protein</fullName>
    </submittedName>
</protein>
<evidence type="ECO:0000256" key="1">
    <source>
        <dbReference type="SAM" id="MobiDB-lite"/>
    </source>
</evidence>
<feature type="region of interest" description="Disordered" evidence="1">
    <location>
        <begin position="25"/>
        <end position="69"/>
    </location>
</feature>
<comment type="caution">
    <text evidence="2">The sequence shown here is derived from an EMBL/GenBank/DDBJ whole genome shotgun (WGS) entry which is preliminary data.</text>
</comment>
<dbReference type="EMBL" id="SGPL01000046">
    <property type="protein sequence ID" value="THH19415.1"/>
    <property type="molecule type" value="Genomic_DNA"/>
</dbReference>
<dbReference type="AlphaFoldDB" id="A0A4S4M3B3"/>
<evidence type="ECO:0000313" key="3">
    <source>
        <dbReference type="Proteomes" id="UP000310158"/>
    </source>
</evidence>
<organism evidence="2 3">
    <name type="scientific">Bondarzewia mesenterica</name>
    <dbReference type="NCBI Taxonomy" id="1095465"/>
    <lineage>
        <taxon>Eukaryota</taxon>
        <taxon>Fungi</taxon>
        <taxon>Dikarya</taxon>
        <taxon>Basidiomycota</taxon>
        <taxon>Agaricomycotina</taxon>
        <taxon>Agaricomycetes</taxon>
        <taxon>Russulales</taxon>
        <taxon>Bondarzewiaceae</taxon>
        <taxon>Bondarzewia</taxon>
    </lineage>
</organism>
<reference evidence="2 3" key="1">
    <citation type="submission" date="2019-02" db="EMBL/GenBank/DDBJ databases">
        <title>Genome sequencing of the rare red list fungi Bondarzewia mesenterica.</title>
        <authorList>
            <person name="Buettner E."/>
            <person name="Kellner H."/>
        </authorList>
    </citation>
    <scope>NUCLEOTIDE SEQUENCE [LARGE SCALE GENOMIC DNA]</scope>
    <source>
        <strain evidence="2 3">DSM 108281</strain>
    </source>
</reference>
<keyword evidence="3" id="KW-1185">Reference proteome</keyword>
<accession>A0A4S4M3B3</accession>
<sequence length="69" mass="7671">MAVADDRTSKNKVVKDCAGKALSRKLEDIQGEPNQPGPSLRDKRCFGLPSQKKLSPEKSFARNRDKEKA</sequence>
<gene>
    <name evidence="2" type="ORF">EW146_g1762</name>
</gene>